<accession>A0A382QTL9</accession>
<gene>
    <name evidence="1" type="ORF">METZ01_LOCUS341723</name>
</gene>
<dbReference type="EMBL" id="UINC01116845">
    <property type="protein sequence ID" value="SVC88869.1"/>
    <property type="molecule type" value="Genomic_DNA"/>
</dbReference>
<proteinExistence type="predicted"/>
<protein>
    <submittedName>
        <fullName evidence="1">Uncharacterized protein</fullName>
    </submittedName>
</protein>
<sequence>MTRKFVPKAMIEAPVLPVVEARTPVKGYALLLNPFYPKDPVASFGKHVLTPSLALTSIAGATPAHW</sequence>
<feature type="non-terminal residue" evidence="1">
    <location>
        <position position="66"/>
    </location>
</feature>
<evidence type="ECO:0000313" key="1">
    <source>
        <dbReference type="EMBL" id="SVC88869.1"/>
    </source>
</evidence>
<organism evidence="1">
    <name type="scientific">marine metagenome</name>
    <dbReference type="NCBI Taxonomy" id="408172"/>
    <lineage>
        <taxon>unclassified sequences</taxon>
        <taxon>metagenomes</taxon>
        <taxon>ecological metagenomes</taxon>
    </lineage>
</organism>
<dbReference type="AlphaFoldDB" id="A0A382QTL9"/>
<name>A0A382QTL9_9ZZZZ</name>
<reference evidence="1" key="1">
    <citation type="submission" date="2018-05" db="EMBL/GenBank/DDBJ databases">
        <authorList>
            <person name="Lanie J.A."/>
            <person name="Ng W.-L."/>
            <person name="Kazmierczak K.M."/>
            <person name="Andrzejewski T.M."/>
            <person name="Davidsen T.M."/>
            <person name="Wayne K.J."/>
            <person name="Tettelin H."/>
            <person name="Glass J.I."/>
            <person name="Rusch D."/>
            <person name="Podicherti R."/>
            <person name="Tsui H.-C.T."/>
            <person name="Winkler M.E."/>
        </authorList>
    </citation>
    <scope>NUCLEOTIDE SEQUENCE</scope>
</reference>